<protein>
    <submittedName>
        <fullName evidence="1">Uncharacterized protein</fullName>
    </submittedName>
</protein>
<dbReference type="EMBL" id="JACVVK020000089">
    <property type="protein sequence ID" value="KAK7493791.1"/>
    <property type="molecule type" value="Genomic_DNA"/>
</dbReference>
<dbReference type="AlphaFoldDB" id="A0ABD0L3G4"/>
<reference evidence="1 2" key="1">
    <citation type="journal article" date="2023" name="Sci. Data">
        <title>Genome assembly of the Korean intertidal mud-creeper Batillaria attramentaria.</title>
        <authorList>
            <person name="Patra A.K."/>
            <person name="Ho P.T."/>
            <person name="Jun S."/>
            <person name="Lee S.J."/>
            <person name="Kim Y."/>
            <person name="Won Y.J."/>
        </authorList>
    </citation>
    <scope>NUCLEOTIDE SEQUENCE [LARGE SCALE GENOMIC DNA]</scope>
    <source>
        <strain evidence="1">Wonlab-2016</strain>
    </source>
</reference>
<keyword evidence="2" id="KW-1185">Reference proteome</keyword>
<name>A0ABD0L3G4_9CAEN</name>
<dbReference type="GO" id="GO:0004674">
    <property type="term" value="F:protein serine/threonine kinase activity"/>
    <property type="evidence" value="ECO:0007669"/>
    <property type="project" value="UniProtKB-KW"/>
</dbReference>
<evidence type="ECO:0000313" key="2">
    <source>
        <dbReference type="Proteomes" id="UP001519460"/>
    </source>
</evidence>
<dbReference type="Proteomes" id="UP001519460">
    <property type="component" value="Unassembled WGS sequence"/>
</dbReference>
<organism evidence="1 2">
    <name type="scientific">Batillaria attramentaria</name>
    <dbReference type="NCBI Taxonomy" id="370345"/>
    <lineage>
        <taxon>Eukaryota</taxon>
        <taxon>Metazoa</taxon>
        <taxon>Spiralia</taxon>
        <taxon>Lophotrochozoa</taxon>
        <taxon>Mollusca</taxon>
        <taxon>Gastropoda</taxon>
        <taxon>Caenogastropoda</taxon>
        <taxon>Sorbeoconcha</taxon>
        <taxon>Cerithioidea</taxon>
        <taxon>Batillariidae</taxon>
        <taxon>Batillaria</taxon>
    </lineage>
</organism>
<gene>
    <name evidence="1" type="ORF">BaRGS_00014932</name>
</gene>
<evidence type="ECO:0000313" key="1">
    <source>
        <dbReference type="EMBL" id="KAK7493791.1"/>
    </source>
</evidence>
<proteinExistence type="predicted"/>
<comment type="caution">
    <text evidence="1">The sequence shown here is derived from an EMBL/GenBank/DDBJ whole genome shotgun (WGS) entry which is preliminary data.</text>
</comment>
<sequence length="374" mass="41015">MGAYHSTLCVKKGNVNVGNFCAFENKSIAKGHHWDIHKGKLKLADSSELKKVVVKVCPVRQCSHEECQAEIQKMDYAEDVLQQCRDLNVLRLCRTYKTEVDEACTVFNIFSSNKHGAVIQEGTPVLIQDRVNGPIRTFFDFDEEPDIASDLCPCFLDFALASYRISGGTRVIAGIKGLVWSKNSRDADTGHRARTYLVTSLTVHSVGKEFGSKDRGVEGIQSFLRTLERAGITAPVPDGGRRRVPSAPPLDEADDVLTYGIDVNGDVPTYVHGITDDVQIHSKQEHLADTATLSPRSPSDKMSSGGSHFGFPPPYESVVLGMGWGRTTDLPPPYTETSSESVFLLGLASRAFAADVFRDTRSPPSFLGRSHVHC</sequence>
<accession>A0ABD0L3G4</accession>